<dbReference type="Proteomes" id="UP000229498">
    <property type="component" value="Unassembled WGS sequence"/>
</dbReference>
<sequence>MSPLFFALDTSHEYGERIARALEIAPADHEERAFEDGEHKARPLIDVWRQEALVFHTLHGEPGRSANDKLCRLLFFAAALKDAGADRVTAIVPYLCYARKDRRTKSRDPITSKYVARMFEAADVDAVLTVDVHNLAAFENAFRRPVINVEATTLFVRHFASRLRGERIAVVSPDVGGTKRAEQFRSALGAALGVEPTSGFVEKRRSSGEVSGDYFVGDVEGRTVILFDDMISTGTTLARAAARCRDAGAAKVLAAATHGAFSQPAVATLSDAGLEEMVVTDTIATPPAIREALGDRLAVLSTAPILAEAIIAQKAPDGDN</sequence>
<keyword evidence="1" id="KW-0545">Nucleotide biosynthesis</keyword>
<dbReference type="GO" id="GO:0000287">
    <property type="term" value="F:magnesium ion binding"/>
    <property type="evidence" value="ECO:0007669"/>
    <property type="project" value="InterPro"/>
</dbReference>
<dbReference type="InterPro" id="IPR000836">
    <property type="entry name" value="PRTase_dom"/>
</dbReference>
<dbReference type="OrthoDB" id="324294at2"/>
<name>A0A2M9G3P3_9PROT</name>
<dbReference type="AlphaFoldDB" id="A0A2M9G3P3"/>
<dbReference type="FunFam" id="3.40.50.2020:FF:000014">
    <property type="entry name" value="Ribose-phosphate pyrophosphokinase 1"/>
    <property type="match status" value="1"/>
</dbReference>
<keyword evidence="3" id="KW-0418">Kinase</keyword>
<dbReference type="CDD" id="cd06223">
    <property type="entry name" value="PRTases_typeI"/>
    <property type="match status" value="1"/>
</dbReference>
<keyword evidence="4" id="KW-1185">Reference proteome</keyword>
<dbReference type="RefSeq" id="WP_109795531.1">
    <property type="nucleotide sequence ID" value="NZ_PHIG01000029.1"/>
</dbReference>
<evidence type="ECO:0000256" key="1">
    <source>
        <dbReference type="ARBA" id="ARBA00022727"/>
    </source>
</evidence>
<comment type="caution">
    <text evidence="3">The sequence shown here is derived from an EMBL/GenBank/DDBJ whole genome shotgun (WGS) entry which is preliminary data.</text>
</comment>
<evidence type="ECO:0000259" key="2">
    <source>
        <dbReference type="Pfam" id="PF13793"/>
    </source>
</evidence>
<dbReference type="InterPro" id="IPR029057">
    <property type="entry name" value="PRTase-like"/>
</dbReference>
<dbReference type="EMBL" id="PHIG01000029">
    <property type="protein sequence ID" value="PJK30335.1"/>
    <property type="molecule type" value="Genomic_DNA"/>
</dbReference>
<feature type="domain" description="Ribose-phosphate pyrophosphokinase N-terminal" evidence="2">
    <location>
        <begin position="6"/>
        <end position="122"/>
    </location>
</feature>
<dbReference type="Pfam" id="PF14572">
    <property type="entry name" value="Pribosyl_synth"/>
    <property type="match status" value="1"/>
</dbReference>
<dbReference type="GO" id="GO:0006164">
    <property type="term" value="P:purine nucleotide biosynthetic process"/>
    <property type="evidence" value="ECO:0007669"/>
    <property type="project" value="TreeGrafter"/>
</dbReference>
<dbReference type="InterPro" id="IPR005946">
    <property type="entry name" value="Rib-P_diPkinase"/>
</dbReference>
<evidence type="ECO:0000313" key="3">
    <source>
        <dbReference type="EMBL" id="PJK30335.1"/>
    </source>
</evidence>
<dbReference type="Pfam" id="PF13793">
    <property type="entry name" value="Pribosyltran_N"/>
    <property type="match status" value="1"/>
</dbReference>
<reference evidence="3 4" key="1">
    <citation type="submission" date="2017-11" db="EMBL/GenBank/DDBJ databases">
        <title>Draft genome sequence of Rhizobiales bacterium SY3-13.</title>
        <authorList>
            <person name="Sun C."/>
        </authorList>
    </citation>
    <scope>NUCLEOTIDE SEQUENCE [LARGE SCALE GENOMIC DNA]</scope>
    <source>
        <strain evidence="3 4">SY3-13</strain>
    </source>
</reference>
<dbReference type="GO" id="GO:0002189">
    <property type="term" value="C:ribose phosphate diphosphokinase complex"/>
    <property type="evidence" value="ECO:0007669"/>
    <property type="project" value="TreeGrafter"/>
</dbReference>
<keyword evidence="3" id="KW-0808">Transferase</keyword>
<dbReference type="PANTHER" id="PTHR10210:SF41">
    <property type="entry name" value="RIBOSE-PHOSPHATE PYROPHOSPHOKINASE 1, CHLOROPLASTIC"/>
    <property type="match status" value="1"/>
</dbReference>
<dbReference type="NCBIfam" id="TIGR01251">
    <property type="entry name" value="ribP_PPkin"/>
    <property type="match status" value="1"/>
</dbReference>
<dbReference type="SMART" id="SM01400">
    <property type="entry name" value="Pribosyltran_N"/>
    <property type="match status" value="1"/>
</dbReference>
<dbReference type="Gene3D" id="3.40.50.2020">
    <property type="match status" value="2"/>
</dbReference>
<evidence type="ECO:0000313" key="4">
    <source>
        <dbReference type="Proteomes" id="UP000229498"/>
    </source>
</evidence>
<dbReference type="GO" id="GO:0005737">
    <property type="term" value="C:cytoplasm"/>
    <property type="evidence" value="ECO:0007669"/>
    <property type="project" value="TreeGrafter"/>
</dbReference>
<dbReference type="InterPro" id="IPR029099">
    <property type="entry name" value="Pribosyltran_N"/>
</dbReference>
<organism evidence="3 4">
    <name type="scientific">Minwuia thermotolerans</name>
    <dbReference type="NCBI Taxonomy" id="2056226"/>
    <lineage>
        <taxon>Bacteria</taxon>
        <taxon>Pseudomonadati</taxon>
        <taxon>Pseudomonadota</taxon>
        <taxon>Alphaproteobacteria</taxon>
        <taxon>Minwuiales</taxon>
        <taxon>Minwuiaceae</taxon>
        <taxon>Minwuia</taxon>
    </lineage>
</organism>
<proteinExistence type="predicted"/>
<dbReference type="GO" id="GO:0004749">
    <property type="term" value="F:ribose phosphate diphosphokinase activity"/>
    <property type="evidence" value="ECO:0007669"/>
    <property type="project" value="TreeGrafter"/>
</dbReference>
<protein>
    <submittedName>
        <fullName evidence="3">Ribose-phosphate pyrophosphokinase</fullName>
    </submittedName>
</protein>
<dbReference type="SUPFAM" id="SSF53271">
    <property type="entry name" value="PRTase-like"/>
    <property type="match status" value="1"/>
</dbReference>
<dbReference type="PANTHER" id="PTHR10210">
    <property type="entry name" value="RIBOSE-PHOSPHATE DIPHOSPHOKINASE FAMILY MEMBER"/>
    <property type="match status" value="1"/>
</dbReference>
<accession>A0A2M9G3P3</accession>
<gene>
    <name evidence="3" type="ORF">CVT23_08130</name>
</gene>
<dbReference type="GO" id="GO:0006015">
    <property type="term" value="P:5-phosphoribose 1-diphosphate biosynthetic process"/>
    <property type="evidence" value="ECO:0007669"/>
    <property type="project" value="TreeGrafter"/>
</dbReference>
<dbReference type="GO" id="GO:0016301">
    <property type="term" value="F:kinase activity"/>
    <property type="evidence" value="ECO:0007669"/>
    <property type="project" value="UniProtKB-KW"/>
</dbReference>